<dbReference type="Pfam" id="PF00656">
    <property type="entry name" value="Peptidase_C14"/>
    <property type="match status" value="1"/>
</dbReference>
<dbReference type="EMBL" id="JAUEPS010000021">
    <property type="protein sequence ID" value="KAK0457426.1"/>
    <property type="molecule type" value="Genomic_DNA"/>
</dbReference>
<protein>
    <submittedName>
        <fullName evidence="3">Caspase domain-containing protein</fullName>
    </submittedName>
</protein>
<dbReference type="Gene3D" id="3.40.50.12660">
    <property type="match status" value="2"/>
</dbReference>
<dbReference type="PANTHER" id="PTHR48104:SF30">
    <property type="entry name" value="METACASPASE-1"/>
    <property type="match status" value="1"/>
</dbReference>
<evidence type="ECO:0000256" key="1">
    <source>
        <dbReference type="ARBA" id="ARBA00009005"/>
    </source>
</evidence>
<keyword evidence="4" id="KW-1185">Reference proteome</keyword>
<dbReference type="PANTHER" id="PTHR48104">
    <property type="entry name" value="METACASPASE-4"/>
    <property type="match status" value="1"/>
</dbReference>
<proteinExistence type="inferred from homology"/>
<gene>
    <name evidence="3" type="ORF">EV420DRAFT_492764</name>
</gene>
<accession>A0AA39N424</accession>
<dbReference type="InterPro" id="IPR050452">
    <property type="entry name" value="Metacaspase"/>
</dbReference>
<sequence length="355" mass="40357">MIFGSRLIRSLASSPSHSLTDLYQPFFGRKVQRKALLIGISYVQEEYRSNPELQLPQGLQRDVDGIRTLLEDRFEFKKEDITVLTDFPGVPRDQWPTKTNIETAIQDFVDGVKAGDIRFLFYAGHGHQIHNDNSREDDKRDEHIVPCDAVGPDFIAEKMIIDDFLKNTLVMPLAAADANLTAVFDCCHSGTVLDLSHYRCNDCTSWTSNARRIYRHVFSTPSVNLTLMVPFTINMFRSAASIYLDPHIEDCKGFCSLSKRKGPGYVCISACRDGEQAWGGTRGGALTRAFIQALEHNPKLTLKELNVFLHTEVTIRSKNAEKRRRKQQKADPSKMVQRLQISSLWPLDMNQNFML</sequence>
<dbReference type="GO" id="GO:0005737">
    <property type="term" value="C:cytoplasm"/>
    <property type="evidence" value="ECO:0007669"/>
    <property type="project" value="TreeGrafter"/>
</dbReference>
<dbReference type="GO" id="GO:0006508">
    <property type="term" value="P:proteolysis"/>
    <property type="evidence" value="ECO:0007669"/>
    <property type="project" value="InterPro"/>
</dbReference>
<evidence type="ECO:0000313" key="3">
    <source>
        <dbReference type="EMBL" id="KAK0457426.1"/>
    </source>
</evidence>
<comment type="similarity">
    <text evidence="1">Belongs to the peptidase C14B family.</text>
</comment>
<dbReference type="Proteomes" id="UP001175211">
    <property type="component" value="Unassembled WGS sequence"/>
</dbReference>
<name>A0AA39N424_ARMTA</name>
<dbReference type="GeneID" id="85365907"/>
<dbReference type="InterPro" id="IPR011600">
    <property type="entry name" value="Pept_C14_caspase"/>
</dbReference>
<reference evidence="3" key="1">
    <citation type="submission" date="2023-06" db="EMBL/GenBank/DDBJ databases">
        <authorList>
            <consortium name="Lawrence Berkeley National Laboratory"/>
            <person name="Ahrendt S."/>
            <person name="Sahu N."/>
            <person name="Indic B."/>
            <person name="Wong-Bajracharya J."/>
            <person name="Merenyi Z."/>
            <person name="Ke H.-M."/>
            <person name="Monk M."/>
            <person name="Kocsube S."/>
            <person name="Drula E."/>
            <person name="Lipzen A."/>
            <person name="Balint B."/>
            <person name="Henrissat B."/>
            <person name="Andreopoulos B."/>
            <person name="Martin F.M."/>
            <person name="Harder C.B."/>
            <person name="Rigling D."/>
            <person name="Ford K.L."/>
            <person name="Foster G.D."/>
            <person name="Pangilinan J."/>
            <person name="Papanicolaou A."/>
            <person name="Barry K."/>
            <person name="LaButti K."/>
            <person name="Viragh M."/>
            <person name="Koriabine M."/>
            <person name="Yan M."/>
            <person name="Riley R."/>
            <person name="Champramary S."/>
            <person name="Plett K.L."/>
            <person name="Tsai I.J."/>
            <person name="Slot J."/>
            <person name="Sipos G."/>
            <person name="Plett J."/>
            <person name="Nagy L.G."/>
            <person name="Grigoriev I.V."/>
        </authorList>
    </citation>
    <scope>NUCLEOTIDE SEQUENCE</scope>
    <source>
        <strain evidence="3">CCBAS 213</strain>
    </source>
</reference>
<feature type="domain" description="Peptidase C14 caspase" evidence="2">
    <location>
        <begin position="33"/>
        <end position="328"/>
    </location>
</feature>
<dbReference type="GO" id="GO:0004197">
    <property type="term" value="F:cysteine-type endopeptidase activity"/>
    <property type="evidence" value="ECO:0007669"/>
    <property type="project" value="InterPro"/>
</dbReference>
<comment type="caution">
    <text evidence="3">The sequence shown here is derived from an EMBL/GenBank/DDBJ whole genome shotgun (WGS) entry which is preliminary data.</text>
</comment>
<dbReference type="AlphaFoldDB" id="A0AA39N424"/>
<evidence type="ECO:0000313" key="4">
    <source>
        <dbReference type="Proteomes" id="UP001175211"/>
    </source>
</evidence>
<dbReference type="RefSeq" id="XP_060329738.1">
    <property type="nucleotide sequence ID" value="XM_060482359.1"/>
</dbReference>
<organism evidence="3 4">
    <name type="scientific">Armillaria tabescens</name>
    <name type="common">Ringless honey mushroom</name>
    <name type="synonym">Agaricus tabescens</name>
    <dbReference type="NCBI Taxonomy" id="1929756"/>
    <lineage>
        <taxon>Eukaryota</taxon>
        <taxon>Fungi</taxon>
        <taxon>Dikarya</taxon>
        <taxon>Basidiomycota</taxon>
        <taxon>Agaricomycotina</taxon>
        <taxon>Agaricomycetes</taxon>
        <taxon>Agaricomycetidae</taxon>
        <taxon>Agaricales</taxon>
        <taxon>Marasmiineae</taxon>
        <taxon>Physalacriaceae</taxon>
        <taxon>Desarmillaria</taxon>
    </lineage>
</organism>
<evidence type="ECO:0000259" key="2">
    <source>
        <dbReference type="Pfam" id="PF00656"/>
    </source>
</evidence>